<dbReference type="Gene3D" id="3.20.80.10">
    <property type="entry name" value="Regulatory factor, effector binding domain"/>
    <property type="match status" value="1"/>
</dbReference>
<comment type="caution">
    <text evidence="5">The sequence shown here is derived from an EMBL/GenBank/DDBJ whole genome shotgun (WGS) entry which is preliminary data.</text>
</comment>
<keyword evidence="3" id="KW-0804">Transcription</keyword>
<keyword evidence="2" id="KW-0238">DNA-binding</keyword>
<dbReference type="Pfam" id="PF12833">
    <property type="entry name" value="HTH_18"/>
    <property type="match status" value="1"/>
</dbReference>
<evidence type="ECO:0000313" key="5">
    <source>
        <dbReference type="EMBL" id="RRK31013.1"/>
    </source>
</evidence>
<evidence type="ECO:0000256" key="1">
    <source>
        <dbReference type="ARBA" id="ARBA00023015"/>
    </source>
</evidence>
<evidence type="ECO:0000256" key="2">
    <source>
        <dbReference type="ARBA" id="ARBA00023125"/>
    </source>
</evidence>
<dbReference type="InterPro" id="IPR010499">
    <property type="entry name" value="AraC_E-bd"/>
</dbReference>
<dbReference type="AlphaFoldDB" id="A0A426DEF7"/>
<dbReference type="PROSITE" id="PS01124">
    <property type="entry name" value="HTH_ARAC_FAMILY_2"/>
    <property type="match status" value="1"/>
</dbReference>
<feature type="domain" description="HTH araC/xylS-type" evidence="4">
    <location>
        <begin position="8"/>
        <end position="106"/>
    </location>
</feature>
<proteinExistence type="predicted"/>
<name>A0A426DEF7_9FIRM</name>
<keyword evidence="1" id="KW-0805">Transcription regulation</keyword>
<organism evidence="5 6">
    <name type="scientific">Schaedlerella arabinosiphila</name>
    <dbReference type="NCBI Taxonomy" id="2044587"/>
    <lineage>
        <taxon>Bacteria</taxon>
        <taxon>Bacillati</taxon>
        <taxon>Bacillota</taxon>
        <taxon>Clostridia</taxon>
        <taxon>Lachnospirales</taxon>
        <taxon>Lachnospiraceae</taxon>
        <taxon>Schaedlerella</taxon>
    </lineage>
</organism>
<dbReference type="SMART" id="SM00342">
    <property type="entry name" value="HTH_ARAC"/>
    <property type="match status" value="1"/>
</dbReference>
<dbReference type="RefSeq" id="WP_125126765.1">
    <property type="nucleotide sequence ID" value="NZ_RHJS01000002.1"/>
</dbReference>
<evidence type="ECO:0000256" key="3">
    <source>
        <dbReference type="ARBA" id="ARBA00023163"/>
    </source>
</evidence>
<evidence type="ECO:0000313" key="6">
    <source>
        <dbReference type="Proteomes" id="UP000274920"/>
    </source>
</evidence>
<dbReference type="Pfam" id="PF06445">
    <property type="entry name" value="GyrI-like"/>
    <property type="match status" value="1"/>
</dbReference>
<dbReference type="SUPFAM" id="SSF55136">
    <property type="entry name" value="Probable bacterial effector-binding domain"/>
    <property type="match status" value="1"/>
</dbReference>
<dbReference type="InterPro" id="IPR009057">
    <property type="entry name" value="Homeodomain-like_sf"/>
</dbReference>
<gene>
    <name evidence="5" type="ORF">EBB54_06235</name>
</gene>
<dbReference type="SUPFAM" id="SSF46689">
    <property type="entry name" value="Homeodomain-like"/>
    <property type="match status" value="2"/>
</dbReference>
<sequence>MITNESVNQAIDYILRHMEEDVTLDDVAEYCHFSKYYFSRLFKEQTGESVYAFIRRLRLEQSAFRLKTEQERRITEIGADYGYSSSNFSSAFRQHYRMAPAVFRKKCRRSSIEHPFFHHEKWHTESFEECNAKITVEEIPDYEVIYERRIGSYERLSRDWDGFIKKYEKYITDETKFLERTYDDPAVTSQEQCLYDICMSVPEGCPLENTLRIQGGTCFVYHFKGHAKYIYAAYQTLFLVWLPGTRRELDSGRSLFDIYHKIDCETMYMELDICLPVKSC</sequence>
<keyword evidence="6" id="KW-1185">Reference proteome</keyword>
<reference evidence="5" key="1">
    <citation type="submission" date="2018-10" db="EMBL/GenBank/DDBJ databases">
        <title>Schaedlerella arabinophila gen. nov. sp. nov., isolated from the mouse intestinal tract and comparative analysis with the genome of the closely related altered Schaedler flora strain ASF502.</title>
        <authorList>
            <person name="Miyake S."/>
            <person name="Soh M."/>
            <person name="Seedorf H."/>
        </authorList>
    </citation>
    <scope>NUCLEOTIDE SEQUENCE [LARGE SCALE GENOMIC DNA]</scope>
    <source>
        <strain evidence="5">DSM 106076</strain>
    </source>
</reference>
<accession>A0A426DEF7</accession>
<dbReference type="PANTHER" id="PTHR40055">
    <property type="entry name" value="TRANSCRIPTIONAL REGULATOR YGIV-RELATED"/>
    <property type="match status" value="1"/>
</dbReference>
<dbReference type="InterPro" id="IPR018062">
    <property type="entry name" value="HTH_AraC-typ_CS"/>
</dbReference>
<dbReference type="GO" id="GO:0003700">
    <property type="term" value="F:DNA-binding transcription factor activity"/>
    <property type="evidence" value="ECO:0007669"/>
    <property type="project" value="InterPro"/>
</dbReference>
<dbReference type="EMBL" id="RHJS01000002">
    <property type="protein sequence ID" value="RRK31013.1"/>
    <property type="molecule type" value="Genomic_DNA"/>
</dbReference>
<dbReference type="GO" id="GO:0043565">
    <property type="term" value="F:sequence-specific DNA binding"/>
    <property type="evidence" value="ECO:0007669"/>
    <property type="project" value="InterPro"/>
</dbReference>
<dbReference type="SMART" id="SM00871">
    <property type="entry name" value="AraC_E_bind"/>
    <property type="match status" value="1"/>
</dbReference>
<dbReference type="InterPro" id="IPR050908">
    <property type="entry name" value="SmbC-like"/>
</dbReference>
<dbReference type="Gene3D" id="1.10.10.60">
    <property type="entry name" value="Homeodomain-like"/>
    <property type="match status" value="2"/>
</dbReference>
<evidence type="ECO:0000259" key="4">
    <source>
        <dbReference type="PROSITE" id="PS01124"/>
    </source>
</evidence>
<protein>
    <submittedName>
        <fullName evidence="5">AraC family transcriptional regulator</fullName>
    </submittedName>
</protein>
<dbReference type="InterPro" id="IPR011256">
    <property type="entry name" value="Reg_factor_effector_dom_sf"/>
</dbReference>
<dbReference type="InterPro" id="IPR029442">
    <property type="entry name" value="GyrI-like"/>
</dbReference>
<dbReference type="Proteomes" id="UP000274920">
    <property type="component" value="Unassembled WGS sequence"/>
</dbReference>
<dbReference type="PROSITE" id="PS00041">
    <property type="entry name" value="HTH_ARAC_FAMILY_1"/>
    <property type="match status" value="1"/>
</dbReference>
<dbReference type="PANTHER" id="PTHR40055:SF1">
    <property type="entry name" value="TRANSCRIPTIONAL REGULATOR YGIV-RELATED"/>
    <property type="match status" value="1"/>
</dbReference>
<dbReference type="InterPro" id="IPR018060">
    <property type="entry name" value="HTH_AraC"/>
</dbReference>